<evidence type="ECO:0000256" key="6">
    <source>
        <dbReference type="ARBA" id="ARBA00022840"/>
    </source>
</evidence>
<dbReference type="EC" id="2.7.11.1" evidence="1"/>
<feature type="domain" description="Protein kinase" evidence="10">
    <location>
        <begin position="12"/>
        <end position="278"/>
    </location>
</feature>
<proteinExistence type="predicted"/>
<dbReference type="GO" id="GO:0004674">
    <property type="term" value="F:protein serine/threonine kinase activity"/>
    <property type="evidence" value="ECO:0007669"/>
    <property type="project" value="UniProtKB-KW"/>
</dbReference>
<keyword evidence="9" id="KW-1133">Transmembrane helix</keyword>
<evidence type="ECO:0000256" key="9">
    <source>
        <dbReference type="SAM" id="Phobius"/>
    </source>
</evidence>
<name>A0A3S4RMM6_MYCCI</name>
<keyword evidence="2" id="KW-0723">Serine/threonine-protein kinase</keyword>
<organism evidence="11 12">
    <name type="scientific">Mycolicibacterium chitae</name>
    <name type="common">Mycobacterium chitae</name>
    <dbReference type="NCBI Taxonomy" id="1792"/>
    <lineage>
        <taxon>Bacteria</taxon>
        <taxon>Bacillati</taxon>
        <taxon>Actinomycetota</taxon>
        <taxon>Actinomycetes</taxon>
        <taxon>Mycobacteriales</taxon>
        <taxon>Mycobacteriaceae</taxon>
        <taxon>Mycolicibacterium</taxon>
    </lineage>
</organism>
<dbReference type="AlphaFoldDB" id="A0A3S4RMM6"/>
<evidence type="ECO:0000256" key="1">
    <source>
        <dbReference type="ARBA" id="ARBA00012513"/>
    </source>
</evidence>
<evidence type="ECO:0000256" key="8">
    <source>
        <dbReference type="ARBA" id="ARBA00048679"/>
    </source>
</evidence>
<comment type="catalytic activity">
    <reaction evidence="8">
        <text>L-seryl-[protein] + ATP = O-phospho-L-seryl-[protein] + ADP + H(+)</text>
        <dbReference type="Rhea" id="RHEA:17989"/>
        <dbReference type="Rhea" id="RHEA-COMP:9863"/>
        <dbReference type="Rhea" id="RHEA-COMP:11604"/>
        <dbReference type="ChEBI" id="CHEBI:15378"/>
        <dbReference type="ChEBI" id="CHEBI:29999"/>
        <dbReference type="ChEBI" id="CHEBI:30616"/>
        <dbReference type="ChEBI" id="CHEBI:83421"/>
        <dbReference type="ChEBI" id="CHEBI:456216"/>
        <dbReference type="EC" id="2.7.11.1"/>
    </reaction>
</comment>
<dbReference type="Pfam" id="PF00069">
    <property type="entry name" value="Pkinase"/>
    <property type="match status" value="1"/>
</dbReference>
<dbReference type="SUPFAM" id="SSF56112">
    <property type="entry name" value="Protein kinase-like (PK-like)"/>
    <property type="match status" value="1"/>
</dbReference>
<evidence type="ECO:0000256" key="7">
    <source>
        <dbReference type="ARBA" id="ARBA00047899"/>
    </source>
</evidence>
<dbReference type="PROSITE" id="PS50011">
    <property type="entry name" value="PROTEIN_KINASE_DOM"/>
    <property type="match status" value="1"/>
</dbReference>
<evidence type="ECO:0000256" key="2">
    <source>
        <dbReference type="ARBA" id="ARBA00022527"/>
    </source>
</evidence>
<comment type="catalytic activity">
    <reaction evidence="7">
        <text>L-threonyl-[protein] + ATP = O-phospho-L-threonyl-[protein] + ADP + H(+)</text>
        <dbReference type="Rhea" id="RHEA:46608"/>
        <dbReference type="Rhea" id="RHEA-COMP:11060"/>
        <dbReference type="Rhea" id="RHEA-COMP:11605"/>
        <dbReference type="ChEBI" id="CHEBI:15378"/>
        <dbReference type="ChEBI" id="CHEBI:30013"/>
        <dbReference type="ChEBI" id="CHEBI:30616"/>
        <dbReference type="ChEBI" id="CHEBI:61977"/>
        <dbReference type="ChEBI" id="CHEBI:456216"/>
        <dbReference type="EC" id="2.7.11.1"/>
    </reaction>
</comment>
<gene>
    <name evidence="11" type="primary">pknF_5</name>
    <name evidence="11" type="ORF">NCTC10485_02227</name>
</gene>
<dbReference type="GO" id="GO:0080090">
    <property type="term" value="P:regulation of primary metabolic process"/>
    <property type="evidence" value="ECO:0007669"/>
    <property type="project" value="UniProtKB-ARBA"/>
</dbReference>
<dbReference type="Proteomes" id="UP000282551">
    <property type="component" value="Chromosome"/>
</dbReference>
<accession>A0A3S4RMM6</accession>
<keyword evidence="6" id="KW-0067">ATP-binding</keyword>
<keyword evidence="5 11" id="KW-0418">Kinase</keyword>
<dbReference type="InterPro" id="IPR008271">
    <property type="entry name" value="Ser/Thr_kinase_AS"/>
</dbReference>
<dbReference type="PROSITE" id="PS00108">
    <property type="entry name" value="PROTEIN_KINASE_ST"/>
    <property type="match status" value="1"/>
</dbReference>
<dbReference type="InterPro" id="IPR000719">
    <property type="entry name" value="Prot_kinase_dom"/>
</dbReference>
<dbReference type="GO" id="GO:0106310">
    <property type="term" value="F:protein serine kinase activity"/>
    <property type="evidence" value="ECO:0007669"/>
    <property type="project" value="RHEA"/>
</dbReference>
<keyword evidence="4" id="KW-0547">Nucleotide-binding</keyword>
<dbReference type="OrthoDB" id="5622056at2"/>
<evidence type="ECO:0000256" key="4">
    <source>
        <dbReference type="ARBA" id="ARBA00022741"/>
    </source>
</evidence>
<evidence type="ECO:0000256" key="3">
    <source>
        <dbReference type="ARBA" id="ARBA00022679"/>
    </source>
</evidence>
<keyword evidence="9" id="KW-0472">Membrane</keyword>
<dbReference type="Gene3D" id="3.30.200.20">
    <property type="entry name" value="Phosphorylase Kinase, domain 1"/>
    <property type="match status" value="1"/>
</dbReference>
<dbReference type="InterPro" id="IPR011009">
    <property type="entry name" value="Kinase-like_dom_sf"/>
</dbReference>
<evidence type="ECO:0000313" key="11">
    <source>
        <dbReference type="EMBL" id="VEG47935.1"/>
    </source>
</evidence>
<dbReference type="PANTHER" id="PTHR43289">
    <property type="entry name" value="MITOGEN-ACTIVATED PROTEIN KINASE KINASE KINASE 20-RELATED"/>
    <property type="match status" value="1"/>
</dbReference>
<protein>
    <recommendedName>
        <fullName evidence="1">non-specific serine/threonine protein kinase</fullName>
        <ecNumber evidence="1">2.7.11.1</ecNumber>
    </recommendedName>
</protein>
<evidence type="ECO:0000259" key="10">
    <source>
        <dbReference type="PROSITE" id="PS50011"/>
    </source>
</evidence>
<evidence type="ECO:0000313" key="12">
    <source>
        <dbReference type="Proteomes" id="UP000282551"/>
    </source>
</evidence>
<reference evidence="11 12" key="1">
    <citation type="submission" date="2018-12" db="EMBL/GenBank/DDBJ databases">
        <authorList>
            <consortium name="Pathogen Informatics"/>
        </authorList>
    </citation>
    <scope>NUCLEOTIDE SEQUENCE [LARGE SCALE GENOMIC DNA]</scope>
    <source>
        <strain evidence="11 12">NCTC10485</strain>
    </source>
</reference>
<dbReference type="SMART" id="SM00220">
    <property type="entry name" value="S_TKc"/>
    <property type="match status" value="1"/>
</dbReference>
<dbReference type="FunFam" id="3.30.200.20:FF:000035">
    <property type="entry name" value="Serine/threonine protein kinase Stk1"/>
    <property type="match status" value="1"/>
</dbReference>
<dbReference type="CDD" id="cd14014">
    <property type="entry name" value="STKc_PknB_like"/>
    <property type="match status" value="1"/>
</dbReference>
<dbReference type="EMBL" id="LR134355">
    <property type="protein sequence ID" value="VEG47935.1"/>
    <property type="molecule type" value="Genomic_DNA"/>
</dbReference>
<sequence length="348" mass="36955">MPLSGGAEFAGYTIIRPLGAGGMGEVYLAHHPRLARHDALKVLTAAAADDREYRERFDREADVVASLWHPHIVGVHDRGDHDGRLWISMDYVEGTDAAAMIAGHPQGLPPAEVAGIISAVADALDYAHDRHLLHRDVKPANILIAHPGTPDQRILLADFGIARRDDDTSSLTATNMTVGTVSYAAPEQLMGAKLDGRADQYALAATAFHLLTGGPPFQHSNPAVVISQHLTASPPKLAARRPDLAHLDPALSKALSKDPAQRFDRCVDFARALGHQLGTEPTAPALAVSAPHSHRQASGSRPSWLRPTVLVPLVLAVLLLVAVAFAAGEFIGVREAGPTHPTTSETPG</sequence>
<evidence type="ECO:0000256" key="5">
    <source>
        <dbReference type="ARBA" id="ARBA00022777"/>
    </source>
</evidence>
<feature type="transmembrane region" description="Helical" evidence="9">
    <location>
        <begin position="304"/>
        <end position="327"/>
    </location>
</feature>
<keyword evidence="12" id="KW-1185">Reference proteome</keyword>
<dbReference type="Gene3D" id="1.10.510.10">
    <property type="entry name" value="Transferase(Phosphotransferase) domain 1"/>
    <property type="match status" value="1"/>
</dbReference>
<keyword evidence="9" id="KW-0812">Transmembrane</keyword>
<dbReference type="GO" id="GO:0005524">
    <property type="term" value="F:ATP binding"/>
    <property type="evidence" value="ECO:0007669"/>
    <property type="project" value="UniProtKB-KW"/>
</dbReference>
<keyword evidence="3 11" id="KW-0808">Transferase</keyword>
<dbReference type="PANTHER" id="PTHR43289:SF6">
    <property type="entry name" value="SERINE_THREONINE-PROTEIN KINASE NEKL-3"/>
    <property type="match status" value="1"/>
</dbReference>